<proteinExistence type="predicted"/>
<keyword evidence="3" id="KW-1185">Reference proteome</keyword>
<reference evidence="2 3" key="1">
    <citation type="submission" date="2020-08" db="EMBL/GenBank/DDBJ databases">
        <title>Genomic Encyclopedia of Type Strains, Phase IV (KMG-IV): sequencing the most valuable type-strain genomes for metagenomic binning, comparative biology and taxonomic classification.</title>
        <authorList>
            <person name="Goeker M."/>
        </authorList>
    </citation>
    <scope>NUCLEOTIDE SEQUENCE [LARGE SCALE GENOMIC DNA]</scope>
    <source>
        <strain evidence="2 3">DSM 105074</strain>
    </source>
</reference>
<dbReference type="EMBL" id="JACHGF010000003">
    <property type="protein sequence ID" value="MBB5284674.1"/>
    <property type="molecule type" value="Genomic_DNA"/>
</dbReference>
<gene>
    <name evidence="2" type="ORF">HNQ92_002817</name>
</gene>
<dbReference type="RefSeq" id="WP_221307444.1">
    <property type="nucleotide sequence ID" value="NZ_JACHGF010000003.1"/>
</dbReference>
<name>A0A840TMR1_9BACT</name>
<dbReference type="Proteomes" id="UP000557307">
    <property type="component" value="Unassembled WGS sequence"/>
</dbReference>
<feature type="transmembrane region" description="Helical" evidence="1">
    <location>
        <begin position="141"/>
        <end position="164"/>
    </location>
</feature>
<dbReference type="AlphaFoldDB" id="A0A840TMR1"/>
<feature type="transmembrane region" description="Helical" evidence="1">
    <location>
        <begin position="100"/>
        <end position="121"/>
    </location>
</feature>
<accession>A0A840TMR1</accession>
<keyword evidence="1" id="KW-1133">Transmembrane helix</keyword>
<keyword evidence="1" id="KW-0472">Membrane</keyword>
<evidence type="ECO:0000313" key="2">
    <source>
        <dbReference type="EMBL" id="MBB5284674.1"/>
    </source>
</evidence>
<feature type="transmembrane region" description="Helical" evidence="1">
    <location>
        <begin position="69"/>
        <end position="88"/>
    </location>
</feature>
<feature type="transmembrane region" description="Helical" evidence="1">
    <location>
        <begin position="193"/>
        <end position="210"/>
    </location>
</feature>
<organism evidence="2 3">
    <name type="scientific">Rhabdobacter roseus</name>
    <dbReference type="NCBI Taxonomy" id="1655419"/>
    <lineage>
        <taxon>Bacteria</taxon>
        <taxon>Pseudomonadati</taxon>
        <taxon>Bacteroidota</taxon>
        <taxon>Cytophagia</taxon>
        <taxon>Cytophagales</taxon>
        <taxon>Cytophagaceae</taxon>
        <taxon>Rhabdobacter</taxon>
    </lineage>
</organism>
<keyword evidence="1" id="KW-0812">Transmembrane</keyword>
<protein>
    <submittedName>
        <fullName evidence="2">Uncharacterized protein</fullName>
    </submittedName>
</protein>
<evidence type="ECO:0000256" key="1">
    <source>
        <dbReference type="SAM" id="Phobius"/>
    </source>
</evidence>
<comment type="caution">
    <text evidence="2">The sequence shown here is derived from an EMBL/GenBank/DDBJ whole genome shotgun (WGS) entry which is preliminary data.</text>
</comment>
<evidence type="ECO:0000313" key="3">
    <source>
        <dbReference type="Proteomes" id="UP000557307"/>
    </source>
</evidence>
<sequence length="217" mass="24547">MDEYTPLMFVYTDVVAHLDNKKDDTKMVAIKLNITNKTLFIVGLALFLIGQVLLAKGNDFVYNQEPIDFAHWFLLIGVTLLIPQTVSFPKNNISLIGIPLTLVGIVCTIGMCVLDFIWWSFPNQELRTEFTNHISNVPSIWKPFITIGPSSKIFNLGLLVLSLNYFKKAKLGILIIFIANLILWHIIPLPFRLIFGYVLTLIGFSVLFFGKGNENVL</sequence>
<feature type="transmembrane region" description="Helical" evidence="1">
    <location>
        <begin position="171"/>
        <end position="187"/>
    </location>
</feature>
<feature type="transmembrane region" description="Helical" evidence="1">
    <location>
        <begin position="39"/>
        <end position="57"/>
    </location>
</feature>